<dbReference type="AlphaFoldDB" id="A0AAN4VXH3"/>
<accession>A0AAN4VXH3</accession>
<protein>
    <submittedName>
        <fullName evidence="2">Uncharacterized protein</fullName>
    </submittedName>
</protein>
<organism evidence="2 3">
    <name type="scientific">Persicobacter diffluens</name>
    <dbReference type="NCBI Taxonomy" id="981"/>
    <lineage>
        <taxon>Bacteria</taxon>
        <taxon>Pseudomonadati</taxon>
        <taxon>Bacteroidota</taxon>
        <taxon>Cytophagia</taxon>
        <taxon>Cytophagales</taxon>
        <taxon>Persicobacteraceae</taxon>
        <taxon>Persicobacter</taxon>
    </lineage>
</organism>
<reference evidence="2 3" key="1">
    <citation type="submission" date="2021-12" db="EMBL/GenBank/DDBJ databases">
        <title>Genome sequencing of bacteria with rrn-lacking chromosome and rrn-plasmid.</title>
        <authorList>
            <person name="Anda M."/>
            <person name="Iwasaki W."/>
        </authorList>
    </citation>
    <scope>NUCLEOTIDE SEQUENCE [LARGE SCALE GENOMIC DNA]</scope>
    <source>
        <strain evidence="2 3">NBRC 15940</strain>
    </source>
</reference>
<name>A0AAN4VXH3_9BACT</name>
<proteinExistence type="predicted"/>
<dbReference type="EMBL" id="BQKE01000001">
    <property type="protein sequence ID" value="GJM60570.1"/>
    <property type="molecule type" value="Genomic_DNA"/>
</dbReference>
<keyword evidence="1" id="KW-0732">Signal</keyword>
<feature type="chain" id="PRO_5043018318" evidence="1">
    <location>
        <begin position="21"/>
        <end position="219"/>
    </location>
</feature>
<gene>
    <name evidence="2" type="ORF">PEDI_11220</name>
</gene>
<evidence type="ECO:0000256" key="1">
    <source>
        <dbReference type="SAM" id="SignalP"/>
    </source>
</evidence>
<sequence length="219" mass="25258">MRRHSIFLLGLIFFISCNQAQKQDPESAQGQYQTPAHETTHPLTASFWRLYENEMIYGEKHHISSKNQSLCYYPDGRLFFNGVYGSWVLDDEVVKHQLNREDEVAMNFGGDFIIENLTDSSLVITKLMDSKGEMKRRMYFKASKTLTPNPQPHSGAPYHFLGELNQQLLDSLHAMSKAALFDAGFTILRNDMIHILKEDTLHIIGLNQSENWYQKQALN</sequence>
<evidence type="ECO:0000313" key="2">
    <source>
        <dbReference type="EMBL" id="GJM60570.1"/>
    </source>
</evidence>
<dbReference type="PROSITE" id="PS51257">
    <property type="entry name" value="PROKAR_LIPOPROTEIN"/>
    <property type="match status" value="1"/>
</dbReference>
<keyword evidence="3" id="KW-1185">Reference proteome</keyword>
<comment type="caution">
    <text evidence="2">The sequence shown here is derived from an EMBL/GenBank/DDBJ whole genome shotgun (WGS) entry which is preliminary data.</text>
</comment>
<feature type="signal peptide" evidence="1">
    <location>
        <begin position="1"/>
        <end position="20"/>
    </location>
</feature>
<dbReference type="RefSeq" id="WP_338236286.1">
    <property type="nucleotide sequence ID" value="NZ_BQKE01000001.1"/>
</dbReference>
<dbReference type="Proteomes" id="UP001310022">
    <property type="component" value="Unassembled WGS sequence"/>
</dbReference>
<evidence type="ECO:0000313" key="3">
    <source>
        <dbReference type="Proteomes" id="UP001310022"/>
    </source>
</evidence>